<dbReference type="Gene3D" id="3.40.50.300">
    <property type="entry name" value="P-loop containing nucleotide triphosphate hydrolases"/>
    <property type="match status" value="1"/>
</dbReference>
<dbReference type="Pfam" id="PF13238">
    <property type="entry name" value="AAA_18"/>
    <property type="match status" value="1"/>
</dbReference>
<keyword evidence="2" id="KW-1185">Reference proteome</keyword>
<sequence length="225" mass="25059">MNPLICDACGGRTDRPAVDPGASVVVCPDCGTRRPFRRLPLYCVTGPSGTGKSTVARRLADRLADRYVILEQDVLWVAGLRDPAEDHRAFRSTWLRMIAMLHQSGRPAVLCGTVAPPEFERLPERALFQDVHYLALVCEPGELARRLRSRPAWREWTEPRIAEMLRYNEWIRTAAHTMDPPMTLLDTTRAALPATVDAVCGWIAATADRGIDPAAERPMNEVCGE</sequence>
<comment type="caution">
    <text evidence="1">The sequence shown here is derived from an EMBL/GenBank/DDBJ whole genome shotgun (WGS) entry which is preliminary data.</text>
</comment>
<proteinExistence type="predicted"/>
<dbReference type="InterPro" id="IPR027417">
    <property type="entry name" value="P-loop_NTPase"/>
</dbReference>
<dbReference type="SUPFAM" id="SSF52540">
    <property type="entry name" value="P-loop containing nucleoside triphosphate hydrolases"/>
    <property type="match status" value="1"/>
</dbReference>
<accession>A0ABW2KHD8</accession>
<evidence type="ECO:0000313" key="1">
    <source>
        <dbReference type="EMBL" id="MFC7328720.1"/>
    </source>
</evidence>
<dbReference type="RefSeq" id="WP_379871365.1">
    <property type="nucleotide sequence ID" value="NZ_JBHTBH010000005.1"/>
</dbReference>
<dbReference type="EMBL" id="JBHTBH010000005">
    <property type="protein sequence ID" value="MFC7328720.1"/>
    <property type="molecule type" value="Genomic_DNA"/>
</dbReference>
<protein>
    <submittedName>
        <fullName evidence="1">AAA family ATPase</fullName>
    </submittedName>
</protein>
<dbReference type="Proteomes" id="UP001596540">
    <property type="component" value="Unassembled WGS sequence"/>
</dbReference>
<name>A0ABW2KHD8_9ACTN</name>
<evidence type="ECO:0000313" key="2">
    <source>
        <dbReference type="Proteomes" id="UP001596540"/>
    </source>
</evidence>
<gene>
    <name evidence="1" type="ORF">ACFQRF_13290</name>
</gene>
<organism evidence="1 2">
    <name type="scientific">Marinactinospora rubrisoli</name>
    <dbReference type="NCBI Taxonomy" id="2715399"/>
    <lineage>
        <taxon>Bacteria</taxon>
        <taxon>Bacillati</taxon>
        <taxon>Actinomycetota</taxon>
        <taxon>Actinomycetes</taxon>
        <taxon>Streptosporangiales</taxon>
        <taxon>Nocardiopsidaceae</taxon>
        <taxon>Marinactinospora</taxon>
    </lineage>
</organism>
<reference evidence="2" key="1">
    <citation type="journal article" date="2019" name="Int. J. Syst. Evol. Microbiol.">
        <title>The Global Catalogue of Microorganisms (GCM) 10K type strain sequencing project: providing services to taxonomists for standard genome sequencing and annotation.</title>
        <authorList>
            <consortium name="The Broad Institute Genomics Platform"/>
            <consortium name="The Broad Institute Genome Sequencing Center for Infectious Disease"/>
            <person name="Wu L."/>
            <person name="Ma J."/>
        </authorList>
    </citation>
    <scope>NUCLEOTIDE SEQUENCE [LARGE SCALE GENOMIC DNA]</scope>
    <source>
        <strain evidence="2">CGMCC 4.7382</strain>
    </source>
</reference>